<keyword evidence="3" id="KW-1185">Reference proteome</keyword>
<dbReference type="RefSeq" id="WP_377171890.1">
    <property type="nucleotide sequence ID" value="NZ_JBHSMQ010000014.1"/>
</dbReference>
<reference evidence="3" key="1">
    <citation type="journal article" date="2019" name="Int. J. Syst. Evol. Microbiol.">
        <title>The Global Catalogue of Microorganisms (GCM) 10K type strain sequencing project: providing services to taxonomists for standard genome sequencing and annotation.</title>
        <authorList>
            <consortium name="The Broad Institute Genomics Platform"/>
            <consortium name="The Broad Institute Genome Sequencing Center for Infectious Disease"/>
            <person name="Wu L."/>
            <person name="Ma J."/>
        </authorList>
    </citation>
    <scope>NUCLEOTIDE SEQUENCE [LARGE SCALE GENOMIC DNA]</scope>
    <source>
        <strain evidence="3">CGMCC 4.1469</strain>
    </source>
</reference>
<gene>
    <name evidence="2" type="ORF">ACFQDI_24215</name>
</gene>
<comment type="caution">
    <text evidence="2">The sequence shown here is derived from an EMBL/GenBank/DDBJ whole genome shotgun (WGS) entry which is preliminary data.</text>
</comment>
<proteinExistence type="predicted"/>
<dbReference type="InterPro" id="IPR014710">
    <property type="entry name" value="RmlC-like_jellyroll"/>
</dbReference>
<dbReference type="Proteomes" id="UP001596052">
    <property type="component" value="Unassembled WGS sequence"/>
</dbReference>
<dbReference type="InterPro" id="IPR013096">
    <property type="entry name" value="Cupin_2"/>
</dbReference>
<accession>A0ABW0KZ42</accession>
<dbReference type="SUPFAM" id="SSF51182">
    <property type="entry name" value="RmlC-like cupins"/>
    <property type="match status" value="1"/>
</dbReference>
<dbReference type="PANTHER" id="PTHR36440:SF1">
    <property type="entry name" value="PUTATIVE (AFU_ORTHOLOGUE AFUA_8G07350)-RELATED"/>
    <property type="match status" value="1"/>
</dbReference>
<feature type="domain" description="Cupin type-2" evidence="1">
    <location>
        <begin position="47"/>
        <end position="111"/>
    </location>
</feature>
<dbReference type="EMBL" id="JBHSMQ010000014">
    <property type="protein sequence ID" value="MFC5457997.1"/>
    <property type="molecule type" value="Genomic_DNA"/>
</dbReference>
<sequence>MSTETSPPSSMLLRAQDTPALDVFGTQVTVLGGAAQTAGVFSLARIVCPPGTGAPPHTHVETEHFHVLRGRLTVQRADEQLELLPGDTIHIPSGLPHAFANRSAAETEFISAATPGGHEHFFREADELSRSGRFNPETAGALCQRHGITLL</sequence>
<evidence type="ECO:0000313" key="2">
    <source>
        <dbReference type="EMBL" id="MFC5457997.1"/>
    </source>
</evidence>
<dbReference type="Pfam" id="PF07883">
    <property type="entry name" value="Cupin_2"/>
    <property type="match status" value="1"/>
</dbReference>
<protein>
    <submittedName>
        <fullName evidence="2">Cupin domain-containing protein</fullName>
    </submittedName>
</protein>
<dbReference type="PANTHER" id="PTHR36440">
    <property type="entry name" value="PUTATIVE (AFU_ORTHOLOGUE AFUA_8G07350)-RELATED"/>
    <property type="match status" value="1"/>
</dbReference>
<evidence type="ECO:0000313" key="3">
    <source>
        <dbReference type="Proteomes" id="UP001596052"/>
    </source>
</evidence>
<dbReference type="Gene3D" id="2.60.120.10">
    <property type="entry name" value="Jelly Rolls"/>
    <property type="match status" value="1"/>
</dbReference>
<name>A0ABW0KZ42_9BACT</name>
<evidence type="ECO:0000259" key="1">
    <source>
        <dbReference type="Pfam" id="PF07883"/>
    </source>
</evidence>
<organism evidence="2 3">
    <name type="scientific">Prosthecobacter fluviatilis</name>
    <dbReference type="NCBI Taxonomy" id="445931"/>
    <lineage>
        <taxon>Bacteria</taxon>
        <taxon>Pseudomonadati</taxon>
        <taxon>Verrucomicrobiota</taxon>
        <taxon>Verrucomicrobiia</taxon>
        <taxon>Verrucomicrobiales</taxon>
        <taxon>Verrucomicrobiaceae</taxon>
        <taxon>Prosthecobacter</taxon>
    </lineage>
</organism>
<dbReference type="InterPro" id="IPR011051">
    <property type="entry name" value="RmlC_Cupin_sf"/>
</dbReference>
<dbReference type="InterPro" id="IPR053146">
    <property type="entry name" value="QDO-like"/>
</dbReference>